<keyword evidence="2" id="KW-1185">Reference proteome</keyword>
<proteinExistence type="predicted"/>
<comment type="caution">
    <text evidence="1">The sequence shown here is derived from an EMBL/GenBank/DDBJ whole genome shotgun (WGS) entry which is preliminary data.</text>
</comment>
<dbReference type="Proteomes" id="UP000824533">
    <property type="component" value="Linkage Group LG09"/>
</dbReference>
<reference evidence="1 2" key="1">
    <citation type="journal article" date="2021" name="Front. Genet.">
        <title>Chromosome-Level Genome Assembly Reveals Significant Gene Expansion in the Toll and IMD Signaling Pathways of Dendrolimus kikuchii.</title>
        <authorList>
            <person name="Zhou J."/>
            <person name="Wu P."/>
            <person name="Xiong Z."/>
            <person name="Liu N."/>
            <person name="Zhao N."/>
            <person name="Ji M."/>
            <person name="Qiu Y."/>
            <person name="Yang B."/>
        </authorList>
    </citation>
    <scope>NUCLEOTIDE SEQUENCE [LARGE SCALE GENOMIC DNA]</scope>
    <source>
        <strain evidence="1">Ann1</strain>
    </source>
</reference>
<organism evidence="1 2">
    <name type="scientific">Dendrolimus kikuchii</name>
    <dbReference type="NCBI Taxonomy" id="765133"/>
    <lineage>
        <taxon>Eukaryota</taxon>
        <taxon>Metazoa</taxon>
        <taxon>Ecdysozoa</taxon>
        <taxon>Arthropoda</taxon>
        <taxon>Hexapoda</taxon>
        <taxon>Insecta</taxon>
        <taxon>Pterygota</taxon>
        <taxon>Neoptera</taxon>
        <taxon>Endopterygota</taxon>
        <taxon>Lepidoptera</taxon>
        <taxon>Glossata</taxon>
        <taxon>Ditrysia</taxon>
        <taxon>Bombycoidea</taxon>
        <taxon>Lasiocampidae</taxon>
        <taxon>Dendrolimus</taxon>
    </lineage>
</organism>
<sequence>MAWYTALTYAAAITCCFLLCKGEKEVPPNIVMIVADDMGWDDVSFHGSDQIMTPNIDLLAYSGIALGRYYSHCVCTPSRAALLTGKYGYKTGMQGYPLTNSEDRGLPVSEKLLPEYLKELGYATHLVGKWHLGQARSKYLPTVRGFDSHFGHRCGYVDYYEYSYQERWITGSVSGICLFRNLSVAWDAEGYLTDLYTNEAKSVIKQHDETTPLFLMVAHNAPHSAHEGALLQAPPEDIRAMRHVELPERRIYAAMMKKLDDSVGDIVEALLQKGILEKTIIVFISDNGGMTSGKFLNYASNWPLRGLKMSPYEGGVRVAGLIWNSGYWGANHLWNGYMHVVDWLPTLLRAAGSESPLNIDGLDLWDSIHFNRNSPREEIFEIDDYDGFASYTSGDFKLIISNNTITYSDHQGDNLRGIIGNKQSYENAIKLSKIYTILNEIHRPFQTNDTNLRDRIKIKCSNRDKRKDEICHPEEGKVCLFNIKNDPCEIEDLTKTYPEVVDRMWNRLREEITKKISRVVPLFRDPRSEPKLFNYTWNVWADNI</sequence>
<protein>
    <submittedName>
        <fullName evidence="1">Uncharacterized protein</fullName>
    </submittedName>
</protein>
<gene>
    <name evidence="1" type="ORF">K1T71_005580</name>
</gene>
<evidence type="ECO:0000313" key="2">
    <source>
        <dbReference type="Proteomes" id="UP000824533"/>
    </source>
</evidence>
<name>A0ACC1D4U1_9NEOP</name>
<dbReference type="EMBL" id="CM034395">
    <property type="protein sequence ID" value="KAJ0178805.1"/>
    <property type="molecule type" value="Genomic_DNA"/>
</dbReference>
<evidence type="ECO:0000313" key="1">
    <source>
        <dbReference type="EMBL" id="KAJ0178805.1"/>
    </source>
</evidence>
<accession>A0ACC1D4U1</accession>